<reference evidence="1" key="1">
    <citation type="submission" date="2020-11" db="EMBL/GenBank/DDBJ databases">
        <title>Nocardia NEAU-351.nov., a novel actinomycete isolated from the cow dung.</title>
        <authorList>
            <person name="Zhang X."/>
        </authorList>
    </citation>
    <scope>NUCLEOTIDE SEQUENCE</scope>
    <source>
        <strain evidence="1">NEAU-351</strain>
    </source>
</reference>
<dbReference type="Pfam" id="PF05331">
    <property type="entry name" value="DUF742"/>
    <property type="match status" value="1"/>
</dbReference>
<dbReference type="AlphaFoldDB" id="A0A931IE45"/>
<evidence type="ECO:0000313" key="1">
    <source>
        <dbReference type="EMBL" id="MBH0779784.1"/>
    </source>
</evidence>
<organism evidence="1 2">
    <name type="scientific">Nocardia bovistercoris</name>
    <dbReference type="NCBI Taxonomy" id="2785916"/>
    <lineage>
        <taxon>Bacteria</taxon>
        <taxon>Bacillati</taxon>
        <taxon>Actinomycetota</taxon>
        <taxon>Actinomycetes</taxon>
        <taxon>Mycobacteriales</taxon>
        <taxon>Nocardiaceae</taxon>
        <taxon>Nocardia</taxon>
    </lineage>
</organism>
<gene>
    <name evidence="1" type="ORF">IT779_26275</name>
</gene>
<evidence type="ECO:0000313" key="2">
    <source>
        <dbReference type="Proteomes" id="UP000655751"/>
    </source>
</evidence>
<dbReference type="PANTHER" id="PTHR36221">
    <property type="entry name" value="DUF742 DOMAIN-CONTAINING PROTEIN"/>
    <property type="match status" value="1"/>
</dbReference>
<proteinExistence type="predicted"/>
<dbReference type="Proteomes" id="UP000655751">
    <property type="component" value="Unassembled WGS sequence"/>
</dbReference>
<protein>
    <submittedName>
        <fullName evidence="1">DUF742 domain-containing protein</fullName>
    </submittedName>
</protein>
<name>A0A931IE45_9NOCA</name>
<sequence length="124" mass="13437">MTEDEEFWFEDVSGPLIRPYSLTRGRTVGSGNDLDILTLVGTARSSPRPPRAQPEHLAILRLCRTPHAIAEVAALLKLPLGVTKILVGDLVNDGSLVCRAPVNTAGPSSDPDLLHTIHRALREL</sequence>
<dbReference type="EMBL" id="JADMLG010000012">
    <property type="protein sequence ID" value="MBH0779784.1"/>
    <property type="molecule type" value="Genomic_DNA"/>
</dbReference>
<dbReference type="InterPro" id="IPR007995">
    <property type="entry name" value="DUF742"/>
</dbReference>
<comment type="caution">
    <text evidence="1">The sequence shown here is derived from an EMBL/GenBank/DDBJ whole genome shotgun (WGS) entry which is preliminary data.</text>
</comment>
<accession>A0A931IE45</accession>
<dbReference type="PANTHER" id="PTHR36221:SF1">
    <property type="entry name" value="DUF742 DOMAIN-CONTAINING PROTEIN"/>
    <property type="match status" value="1"/>
</dbReference>
<dbReference type="RefSeq" id="WP_196152097.1">
    <property type="nucleotide sequence ID" value="NZ_JADMLG010000012.1"/>
</dbReference>
<keyword evidence="2" id="KW-1185">Reference proteome</keyword>